<protein>
    <submittedName>
        <fullName evidence="1">Uncharacterized protein</fullName>
    </submittedName>
</protein>
<name>A0A6B2LWR6_9EUKA</name>
<reference evidence="1" key="1">
    <citation type="journal article" date="2020" name="J. Eukaryot. Microbiol.">
        <title>De novo Sequencing, Assembly and Annotation of the Transcriptome for the Free-Living Testate Amoeba Arcella intermedia.</title>
        <authorList>
            <person name="Ribeiro G.M."/>
            <person name="Porfirio-Sousa A.L."/>
            <person name="Maurer-Alcala X.X."/>
            <person name="Katz L.A."/>
            <person name="Lahr D.J.G."/>
        </authorList>
    </citation>
    <scope>NUCLEOTIDE SEQUENCE</scope>
</reference>
<dbReference type="AlphaFoldDB" id="A0A6B2LWR6"/>
<sequence length="35" mass="4299">MTIPTNTKIFENYNRFRRLYIKKSIIKGKPFTMFT</sequence>
<accession>A0A6B2LWR6</accession>
<proteinExistence type="predicted"/>
<organism evidence="1">
    <name type="scientific">Arcella intermedia</name>
    <dbReference type="NCBI Taxonomy" id="1963864"/>
    <lineage>
        <taxon>Eukaryota</taxon>
        <taxon>Amoebozoa</taxon>
        <taxon>Tubulinea</taxon>
        <taxon>Elardia</taxon>
        <taxon>Arcellinida</taxon>
        <taxon>Sphaerothecina</taxon>
        <taxon>Arcellidae</taxon>
        <taxon>Arcella</taxon>
    </lineage>
</organism>
<dbReference type="EMBL" id="GIBP01012391">
    <property type="protein sequence ID" value="NDV41360.1"/>
    <property type="molecule type" value="Transcribed_RNA"/>
</dbReference>
<evidence type="ECO:0000313" key="1">
    <source>
        <dbReference type="EMBL" id="NDV41360.1"/>
    </source>
</evidence>